<dbReference type="GO" id="GO:0006369">
    <property type="term" value="P:termination of RNA polymerase II transcription"/>
    <property type="evidence" value="ECO:0007669"/>
    <property type="project" value="TreeGrafter"/>
</dbReference>
<keyword evidence="6 8" id="KW-0539">Nucleus</keyword>
<gene>
    <name evidence="8" type="primary">MED18</name>
    <name evidence="10" type="ORF">AOQ84DRAFT_227755</name>
</gene>
<dbReference type="EMBL" id="KV748884">
    <property type="protein sequence ID" value="OCL12379.1"/>
    <property type="molecule type" value="Genomic_DNA"/>
</dbReference>
<dbReference type="AlphaFoldDB" id="A0A8E2JX40"/>
<dbReference type="GO" id="GO:0070847">
    <property type="term" value="C:core mediator complex"/>
    <property type="evidence" value="ECO:0007669"/>
    <property type="project" value="TreeGrafter"/>
</dbReference>
<evidence type="ECO:0000313" key="11">
    <source>
        <dbReference type="Proteomes" id="UP000250140"/>
    </source>
</evidence>
<evidence type="ECO:0000313" key="10">
    <source>
        <dbReference type="EMBL" id="OCL12379.1"/>
    </source>
</evidence>
<dbReference type="GO" id="GO:0006357">
    <property type="term" value="P:regulation of transcription by RNA polymerase II"/>
    <property type="evidence" value="ECO:0007669"/>
    <property type="project" value="InterPro"/>
</dbReference>
<feature type="region of interest" description="Disordered" evidence="9">
    <location>
        <begin position="86"/>
        <end position="121"/>
    </location>
</feature>
<dbReference type="GO" id="GO:0003712">
    <property type="term" value="F:transcription coregulator activity"/>
    <property type="evidence" value="ECO:0007669"/>
    <property type="project" value="InterPro"/>
</dbReference>
<evidence type="ECO:0000256" key="1">
    <source>
        <dbReference type="ARBA" id="ARBA00004123"/>
    </source>
</evidence>
<accession>A0A8E2JX40</accession>
<evidence type="ECO:0000256" key="3">
    <source>
        <dbReference type="ARBA" id="ARBA00019612"/>
    </source>
</evidence>
<dbReference type="OrthoDB" id="5348092at2759"/>
<evidence type="ECO:0000256" key="6">
    <source>
        <dbReference type="ARBA" id="ARBA00023242"/>
    </source>
</evidence>
<dbReference type="PANTHER" id="PTHR13321">
    <property type="entry name" value="MEDIATOR OF RNA POLYMERASE II TRANSCRIPTION, SUBUNIT 18"/>
    <property type="match status" value="1"/>
</dbReference>
<feature type="region of interest" description="Disordered" evidence="9">
    <location>
        <begin position="42"/>
        <end position="66"/>
    </location>
</feature>
<protein>
    <recommendedName>
        <fullName evidence="3 8">Mediator of RNA polymerase II transcription subunit 18</fullName>
    </recommendedName>
    <alternativeName>
        <fullName evidence="7 8">Mediator complex subunit 18</fullName>
    </alternativeName>
</protein>
<dbReference type="InterPro" id="IPR019095">
    <property type="entry name" value="Mediator_Med18"/>
</dbReference>
<dbReference type="Pfam" id="PF09637">
    <property type="entry name" value="Med18"/>
    <property type="match status" value="1"/>
</dbReference>
<organism evidence="10 11">
    <name type="scientific">Glonium stellatum</name>
    <dbReference type="NCBI Taxonomy" id="574774"/>
    <lineage>
        <taxon>Eukaryota</taxon>
        <taxon>Fungi</taxon>
        <taxon>Dikarya</taxon>
        <taxon>Ascomycota</taxon>
        <taxon>Pezizomycotina</taxon>
        <taxon>Dothideomycetes</taxon>
        <taxon>Pleosporomycetidae</taxon>
        <taxon>Gloniales</taxon>
        <taxon>Gloniaceae</taxon>
        <taxon>Glonium</taxon>
    </lineage>
</organism>
<dbReference type="Proteomes" id="UP000250140">
    <property type="component" value="Unassembled WGS sequence"/>
</dbReference>
<keyword evidence="11" id="KW-1185">Reference proteome</keyword>
<evidence type="ECO:0000256" key="8">
    <source>
        <dbReference type="RuleBase" id="RU364150"/>
    </source>
</evidence>
<keyword evidence="5 8" id="KW-0804">Transcription</keyword>
<evidence type="ECO:0000256" key="7">
    <source>
        <dbReference type="ARBA" id="ARBA00032012"/>
    </source>
</evidence>
<dbReference type="PANTHER" id="PTHR13321:SF2">
    <property type="entry name" value="MEDIATOR OF RNA POLYMERASE II TRANSCRIPTION SUBUNIT 18"/>
    <property type="match status" value="1"/>
</dbReference>
<comment type="similarity">
    <text evidence="2 8">Belongs to the Mediator complex subunit 18 family.</text>
</comment>
<keyword evidence="4 8" id="KW-0805">Transcription regulation</keyword>
<reference evidence="10 11" key="1">
    <citation type="journal article" date="2016" name="Nat. Commun.">
        <title>Ectomycorrhizal ecology is imprinted in the genome of the dominant symbiotic fungus Cenococcum geophilum.</title>
        <authorList>
            <consortium name="DOE Joint Genome Institute"/>
            <person name="Peter M."/>
            <person name="Kohler A."/>
            <person name="Ohm R.A."/>
            <person name="Kuo A."/>
            <person name="Krutzmann J."/>
            <person name="Morin E."/>
            <person name="Arend M."/>
            <person name="Barry K.W."/>
            <person name="Binder M."/>
            <person name="Choi C."/>
            <person name="Clum A."/>
            <person name="Copeland A."/>
            <person name="Grisel N."/>
            <person name="Haridas S."/>
            <person name="Kipfer T."/>
            <person name="LaButti K."/>
            <person name="Lindquist E."/>
            <person name="Lipzen A."/>
            <person name="Maire R."/>
            <person name="Meier B."/>
            <person name="Mihaltcheva S."/>
            <person name="Molinier V."/>
            <person name="Murat C."/>
            <person name="Poggeler S."/>
            <person name="Quandt C.A."/>
            <person name="Sperisen C."/>
            <person name="Tritt A."/>
            <person name="Tisserant E."/>
            <person name="Crous P.W."/>
            <person name="Henrissat B."/>
            <person name="Nehls U."/>
            <person name="Egli S."/>
            <person name="Spatafora J.W."/>
            <person name="Grigoriev I.V."/>
            <person name="Martin F.M."/>
        </authorList>
    </citation>
    <scope>NUCLEOTIDE SEQUENCE [LARGE SCALE GENOMIC DNA]</scope>
    <source>
        <strain evidence="10 11">CBS 207.34</strain>
    </source>
</reference>
<proteinExistence type="inferred from homology"/>
<comment type="function">
    <text evidence="8">Component of the Mediator complex, a coactivator involved in the regulated transcription of nearly all RNA polymerase II-dependent genes. Mediator functions as a bridge to convey information from gene-specific regulatory proteins to the basal RNA polymerase II transcription machinery. Mediator is recruited to promoters by direct interactions with regulatory proteins and serves as a scaffold for the assembly of a functional preinitiation complex with RNA polymerase II and the general transcription factors.</text>
</comment>
<keyword evidence="8" id="KW-0010">Activator</keyword>
<sequence>MHELLLFGQVPRSRHEQVLKVLAGIAAMQPQRVVERHVVYKPQREPEEPGSNLRRGGSQGVAQKQTKQTVAKDLYFTQLVQSLSETDFTSDKSTPNGASNSKAEGGAGRSTSTSKWTFQFHDVPDTGDKGATVRMTSSTDIVEGDAHAYMVALGNNYVSEYYLEGHRLVHKDIVILLHRILQEPGVRPMQTSPKSSLPTFDSLKPLDPSGGYILQTSIRVQDLGRPGILDMGIEELKGFKNLMKGCVELDVPDRLLLDTRVKYQPKPFVVPRPTTTPAQATPR</sequence>
<dbReference type="GO" id="GO:0016592">
    <property type="term" value="C:mediator complex"/>
    <property type="evidence" value="ECO:0007669"/>
    <property type="project" value="InterPro"/>
</dbReference>
<comment type="subcellular location">
    <subcellularLocation>
        <location evidence="1 8">Nucleus</location>
    </subcellularLocation>
</comment>
<evidence type="ECO:0000256" key="2">
    <source>
        <dbReference type="ARBA" id="ARBA00009814"/>
    </source>
</evidence>
<feature type="compositionally biased region" description="Polar residues" evidence="9">
    <location>
        <begin position="86"/>
        <end position="102"/>
    </location>
</feature>
<evidence type="ECO:0000256" key="9">
    <source>
        <dbReference type="SAM" id="MobiDB-lite"/>
    </source>
</evidence>
<dbReference type="Gene3D" id="2.40.320.10">
    <property type="entry name" value="Hypothetical Protein Pfu-838710-001"/>
    <property type="match status" value="1"/>
</dbReference>
<evidence type="ECO:0000256" key="4">
    <source>
        <dbReference type="ARBA" id="ARBA00023015"/>
    </source>
</evidence>
<name>A0A8E2JX40_9PEZI</name>
<evidence type="ECO:0000256" key="5">
    <source>
        <dbReference type="ARBA" id="ARBA00023163"/>
    </source>
</evidence>
<comment type="subunit">
    <text evidence="8">Component of the Mediator complex.</text>
</comment>